<gene>
    <name evidence="1" type="ORF">RchiOBHm_Chr7g0211561</name>
</gene>
<sequence>MSYSHFFRCFNSEAFVGEIAVDWRRIIEANFRVITRKSKQTRSKVLFFFFFLKSQIQTL</sequence>
<dbReference type="Proteomes" id="UP000238479">
    <property type="component" value="Chromosome 7"/>
</dbReference>
<dbReference type="Gramene" id="PRQ18927">
    <property type="protein sequence ID" value="PRQ18927"/>
    <property type="gene ID" value="RchiOBHm_Chr7g0211561"/>
</dbReference>
<comment type="caution">
    <text evidence="1">The sequence shown here is derived from an EMBL/GenBank/DDBJ whole genome shotgun (WGS) entry which is preliminary data.</text>
</comment>
<evidence type="ECO:0000313" key="2">
    <source>
        <dbReference type="Proteomes" id="UP000238479"/>
    </source>
</evidence>
<reference evidence="1 2" key="1">
    <citation type="journal article" date="2018" name="Nat. Genet.">
        <title>The Rosa genome provides new insights in the design of modern roses.</title>
        <authorList>
            <person name="Bendahmane M."/>
        </authorList>
    </citation>
    <scope>NUCLEOTIDE SEQUENCE [LARGE SCALE GENOMIC DNA]</scope>
    <source>
        <strain evidence="2">cv. Old Blush</strain>
    </source>
</reference>
<keyword evidence="2" id="KW-1185">Reference proteome</keyword>
<organism evidence="1 2">
    <name type="scientific">Rosa chinensis</name>
    <name type="common">China rose</name>
    <dbReference type="NCBI Taxonomy" id="74649"/>
    <lineage>
        <taxon>Eukaryota</taxon>
        <taxon>Viridiplantae</taxon>
        <taxon>Streptophyta</taxon>
        <taxon>Embryophyta</taxon>
        <taxon>Tracheophyta</taxon>
        <taxon>Spermatophyta</taxon>
        <taxon>Magnoliopsida</taxon>
        <taxon>eudicotyledons</taxon>
        <taxon>Gunneridae</taxon>
        <taxon>Pentapetalae</taxon>
        <taxon>rosids</taxon>
        <taxon>fabids</taxon>
        <taxon>Rosales</taxon>
        <taxon>Rosaceae</taxon>
        <taxon>Rosoideae</taxon>
        <taxon>Rosoideae incertae sedis</taxon>
        <taxon>Rosa</taxon>
    </lineage>
</organism>
<accession>A0A2P6PAG8</accession>
<proteinExistence type="predicted"/>
<dbReference type="AlphaFoldDB" id="A0A2P6PAG8"/>
<dbReference type="EMBL" id="PDCK01000045">
    <property type="protein sequence ID" value="PRQ18927.1"/>
    <property type="molecule type" value="Genomic_DNA"/>
</dbReference>
<protein>
    <submittedName>
        <fullName evidence="1">Uncharacterized protein</fullName>
    </submittedName>
</protein>
<name>A0A2P6PAG8_ROSCH</name>
<evidence type="ECO:0000313" key="1">
    <source>
        <dbReference type="EMBL" id="PRQ18927.1"/>
    </source>
</evidence>